<sequence length="221" mass="23941">MLLAAGRGERMRPLTDRCPKPLLEVAGKPLIAHHINRLAAAGYQRVVINHAWLGQQIEQQLGDGSAFGVQIHYSAEPDALETAGGIIQAMPLLLADNPSQQFLVINGDVYCELDPGILQPLGDEADAHLVLVPNPEHNPGGDFHLQDNQVHSHGQPSLTFSGIGIYHARLFDGLSPGKRPLAPLLRSAMEAGRVSGQRFDGRWVDVGTPERLQQLNQEVSA</sequence>
<dbReference type="InterPro" id="IPR054790">
    <property type="entry name" value="MurU"/>
</dbReference>
<dbReference type="RefSeq" id="WP_229162477.1">
    <property type="nucleotide sequence ID" value="NZ_JAJEWP010000006.1"/>
</dbReference>
<dbReference type="InterPro" id="IPR029044">
    <property type="entry name" value="Nucleotide-diphossugar_trans"/>
</dbReference>
<evidence type="ECO:0000259" key="3">
    <source>
        <dbReference type="Pfam" id="PF00483"/>
    </source>
</evidence>
<evidence type="ECO:0000256" key="2">
    <source>
        <dbReference type="ARBA" id="ARBA00022695"/>
    </source>
</evidence>
<feature type="domain" description="Nucleotidyl transferase" evidence="3">
    <location>
        <begin position="1"/>
        <end position="115"/>
    </location>
</feature>
<name>A0ABS8GB54_9ALTE</name>
<comment type="caution">
    <text evidence="4">The sequence shown here is derived from an EMBL/GenBank/DDBJ whole genome shotgun (WGS) entry which is preliminary data.</text>
</comment>
<dbReference type="NCBIfam" id="NF045761">
    <property type="entry name" value="NAMPUrTaseMurU"/>
    <property type="match status" value="1"/>
</dbReference>
<evidence type="ECO:0000313" key="5">
    <source>
        <dbReference type="Proteomes" id="UP001520878"/>
    </source>
</evidence>
<gene>
    <name evidence="4" type="ORF">LJ739_16280</name>
</gene>
<dbReference type="Proteomes" id="UP001520878">
    <property type="component" value="Unassembled WGS sequence"/>
</dbReference>
<protein>
    <submittedName>
        <fullName evidence="4">Nucleotidyltransferase family protein</fullName>
    </submittedName>
</protein>
<dbReference type="PANTHER" id="PTHR43584">
    <property type="entry name" value="NUCLEOTIDYL TRANSFERASE"/>
    <property type="match status" value="1"/>
</dbReference>
<dbReference type="Pfam" id="PF00483">
    <property type="entry name" value="NTP_transferase"/>
    <property type="match status" value="1"/>
</dbReference>
<dbReference type="InterPro" id="IPR005835">
    <property type="entry name" value="NTP_transferase_dom"/>
</dbReference>
<dbReference type="InterPro" id="IPR050065">
    <property type="entry name" value="GlmU-like"/>
</dbReference>
<dbReference type="Gene3D" id="3.90.550.10">
    <property type="entry name" value="Spore Coat Polysaccharide Biosynthesis Protein SpsA, Chain A"/>
    <property type="match status" value="1"/>
</dbReference>
<dbReference type="CDD" id="cd06422">
    <property type="entry name" value="NTP_transferase_like_1"/>
    <property type="match status" value="1"/>
</dbReference>
<dbReference type="EMBL" id="JAJEWP010000006">
    <property type="protein sequence ID" value="MCC2617810.1"/>
    <property type="molecule type" value="Genomic_DNA"/>
</dbReference>
<keyword evidence="5" id="KW-1185">Reference proteome</keyword>
<keyword evidence="1" id="KW-0808">Transferase</keyword>
<accession>A0ABS8GB54</accession>
<evidence type="ECO:0000256" key="1">
    <source>
        <dbReference type="ARBA" id="ARBA00022679"/>
    </source>
</evidence>
<organism evidence="4 5">
    <name type="scientific">Fluctibacter halophilus</name>
    <dbReference type="NCBI Taxonomy" id="226011"/>
    <lineage>
        <taxon>Bacteria</taxon>
        <taxon>Pseudomonadati</taxon>
        <taxon>Pseudomonadota</taxon>
        <taxon>Gammaproteobacteria</taxon>
        <taxon>Alteromonadales</taxon>
        <taxon>Alteromonadaceae</taxon>
        <taxon>Fluctibacter</taxon>
    </lineage>
</organism>
<proteinExistence type="predicted"/>
<dbReference type="PANTHER" id="PTHR43584:SF8">
    <property type="entry name" value="N-ACETYLMURAMATE ALPHA-1-PHOSPHATE URIDYLYLTRANSFERASE"/>
    <property type="match status" value="1"/>
</dbReference>
<reference evidence="4 5" key="1">
    <citation type="submission" date="2021-10" db="EMBL/GenBank/DDBJ databases">
        <title>Draft genome of Aestuariibacter halophilus JC2043.</title>
        <authorList>
            <person name="Emsley S.A."/>
            <person name="Pfannmuller K.M."/>
            <person name="Ushijima B."/>
            <person name="Saw J.H."/>
            <person name="Videau P."/>
        </authorList>
    </citation>
    <scope>NUCLEOTIDE SEQUENCE [LARGE SCALE GENOMIC DNA]</scope>
    <source>
        <strain evidence="4 5">JC2043</strain>
    </source>
</reference>
<dbReference type="SUPFAM" id="SSF53448">
    <property type="entry name" value="Nucleotide-diphospho-sugar transferases"/>
    <property type="match status" value="1"/>
</dbReference>
<keyword evidence="2" id="KW-0548">Nucleotidyltransferase</keyword>
<evidence type="ECO:0000313" key="4">
    <source>
        <dbReference type="EMBL" id="MCC2617810.1"/>
    </source>
</evidence>